<gene>
    <name evidence="1" type="ORF">scyTo_0019392</name>
</gene>
<dbReference type="Proteomes" id="UP000288216">
    <property type="component" value="Unassembled WGS sequence"/>
</dbReference>
<keyword evidence="2" id="KW-1185">Reference proteome</keyword>
<dbReference type="AlphaFoldDB" id="A0A401PYU5"/>
<evidence type="ECO:0000313" key="1">
    <source>
        <dbReference type="EMBL" id="GCB78327.1"/>
    </source>
</evidence>
<accession>A0A401PYU5</accession>
<evidence type="ECO:0000313" key="2">
    <source>
        <dbReference type="Proteomes" id="UP000288216"/>
    </source>
</evidence>
<reference evidence="1 2" key="1">
    <citation type="journal article" date="2018" name="Nat. Ecol. Evol.">
        <title>Shark genomes provide insights into elasmobranch evolution and the origin of vertebrates.</title>
        <authorList>
            <person name="Hara Y"/>
            <person name="Yamaguchi K"/>
            <person name="Onimaru K"/>
            <person name="Kadota M"/>
            <person name="Koyanagi M"/>
            <person name="Keeley SD"/>
            <person name="Tatsumi K"/>
            <person name="Tanaka K"/>
            <person name="Motone F"/>
            <person name="Kageyama Y"/>
            <person name="Nozu R"/>
            <person name="Adachi N"/>
            <person name="Nishimura O"/>
            <person name="Nakagawa R"/>
            <person name="Tanegashima C"/>
            <person name="Kiyatake I"/>
            <person name="Matsumoto R"/>
            <person name="Murakumo K"/>
            <person name="Nishida K"/>
            <person name="Terakita A"/>
            <person name="Kuratani S"/>
            <person name="Sato K"/>
            <person name="Hyodo S Kuraku.S."/>
        </authorList>
    </citation>
    <scope>NUCLEOTIDE SEQUENCE [LARGE SCALE GENOMIC DNA]</scope>
</reference>
<protein>
    <submittedName>
        <fullName evidence="1">Uncharacterized protein</fullName>
    </submittedName>
</protein>
<organism evidence="1 2">
    <name type="scientific">Scyliorhinus torazame</name>
    <name type="common">Cloudy catshark</name>
    <name type="synonym">Catulus torazame</name>
    <dbReference type="NCBI Taxonomy" id="75743"/>
    <lineage>
        <taxon>Eukaryota</taxon>
        <taxon>Metazoa</taxon>
        <taxon>Chordata</taxon>
        <taxon>Craniata</taxon>
        <taxon>Vertebrata</taxon>
        <taxon>Chondrichthyes</taxon>
        <taxon>Elasmobranchii</taxon>
        <taxon>Galeomorphii</taxon>
        <taxon>Galeoidea</taxon>
        <taxon>Carcharhiniformes</taxon>
        <taxon>Scyliorhinidae</taxon>
        <taxon>Scyliorhinus</taxon>
    </lineage>
</organism>
<name>A0A401PYU5_SCYTO</name>
<dbReference type="OrthoDB" id="9950184at2759"/>
<comment type="caution">
    <text evidence="1">The sequence shown here is derived from an EMBL/GenBank/DDBJ whole genome shotgun (WGS) entry which is preliminary data.</text>
</comment>
<proteinExistence type="predicted"/>
<dbReference type="STRING" id="75743.A0A401PYU5"/>
<dbReference type="EMBL" id="BFAA01014387">
    <property type="protein sequence ID" value="GCB78327.1"/>
    <property type="molecule type" value="Genomic_DNA"/>
</dbReference>
<sequence>MAAPVSVDGGAEIVVINSRGGESESSVPIVLGAGDEIIVADSGSTGNSNGSSGNIDRQTEIIITDSRDSENATIATIVLNEGDEIIVASSNGAKTETATSIVLSNGTEIKIASFKGNRPPIILKNGLEIMTEHDSEMVAPKRPPAIVEQGLMLGVAEISAPVTATEDTATAGDFDEGADDFAAESLTVPHGPMSVVISLDSSSYTWARWSAWYCNCLNSSMSRIRGILDKETGIVLHYMDYQPSHFQREPCNYKVCECSQEDKQCHLNNVTCLESNPYDCVLNDIAYQEIVDSKHYWKKLKSGAQTLYRRIKTFLSINTNEET</sequence>